<feature type="compositionally biased region" description="Low complexity" evidence="2">
    <location>
        <begin position="47"/>
        <end position="64"/>
    </location>
</feature>
<dbReference type="EC" id="3.1.3.16" evidence="1"/>
<dbReference type="Gene3D" id="3.60.21.10">
    <property type="match status" value="1"/>
</dbReference>
<proteinExistence type="inferred from homology"/>
<dbReference type="GO" id="GO:0004722">
    <property type="term" value="F:protein serine/threonine phosphatase activity"/>
    <property type="evidence" value="ECO:0007669"/>
    <property type="project" value="UniProtKB-EC"/>
</dbReference>
<sequence length="909" mass="103363">MSRRSRPPSSKSASVSRSSSGNNRSSSTNKSISNSVRHKSRSKSHRSNASTGCCASSSIGSSSIQPKSRQSIGITSSRPGSVCSMASQYNMATGRFTINTSVKPSAAMMQAKAALQVHSYGQSLYDCVLVHLQCPFHQKVALSAVDNGLFLPYAPINDGNSWLNSVASLITRILNMEKKITESRMFTEPIVVDILRVQIPIYFQFVTRVTYRVMLTKQACQSGYCKDNSMIAWFDMIELRSKIKSMEQYLGPEPVIFEEMNVKDGAICREITILDVLFYQISGVGTANSTQCELLSVCGYNEDDILRLYGDYLLHCYPSEFMTNHTFQEYFKLIELKLTTKSENMLPIFRSFAFNQNSGYINFNEFLLGIAMIDLLNGTKPNITDLSADLEKFRSGYVYRYFVQFDTENMVESDFLKMLTMYQLSSNEITKIRDGTLQNGIITQQSFTNVINNLVTQGVRCPLFGTCTESLLNYLRVRTAYPPICFRQLNRNSDKSNAIRAKLARARELCVNCRSKQYTLSVFMVKMSTDGMIYEPTMNHHQSDVDRMPKVKRIRSERYFMRNYVCNQLVDMVRKFAQRIKIYKPIRGLIEAPDWIKERNKIVEKIVMICREAKTMFEIGPRVVKVTSPCYVIGDIHGNLRDLLIYEKVIWKLGPYFNPANYLFLGDYVDRGDYSVECILYLLCMKLLAPERIFMLRGNHECRSLQKDFTFHSECIDKFGSENGEKIFEAFNKVFEYMPLCAIIDETIYCAHGGIPSGVQKVEQIMSISAQLVEPDNESEIAMEILWNDPVSNQEYSDLLRSNQEAKDSRKLLPKGFLSNTKRGTGCYYSEEALKNFMTGNSITHVIRAHEVIPAGYQYHMGGRCITIFSCSYYCDGINEAAVAFVHDSKIRVIKVDTGTKEDAIAAHL</sequence>
<dbReference type="SMART" id="SM00156">
    <property type="entry name" value="PP2Ac"/>
    <property type="match status" value="1"/>
</dbReference>
<dbReference type="InterPro" id="IPR050341">
    <property type="entry name" value="PP1_catalytic_subunit"/>
</dbReference>
<gene>
    <name evidence="4" type="ORF">RDWZM_002133</name>
</gene>
<keyword evidence="1" id="KW-0378">Hydrolase</keyword>
<dbReference type="CDD" id="cd00144">
    <property type="entry name" value="MPP_PPP_family"/>
    <property type="match status" value="1"/>
</dbReference>
<dbReference type="Gene3D" id="1.10.238.10">
    <property type="entry name" value="EF-hand"/>
    <property type="match status" value="1"/>
</dbReference>
<evidence type="ECO:0000313" key="5">
    <source>
        <dbReference type="Proteomes" id="UP001142055"/>
    </source>
</evidence>
<evidence type="ECO:0000256" key="2">
    <source>
        <dbReference type="SAM" id="MobiDB-lite"/>
    </source>
</evidence>
<protein>
    <recommendedName>
        <fullName evidence="1">Serine/threonine-protein phosphatase</fullName>
        <ecNumber evidence="1">3.1.3.16</ecNumber>
    </recommendedName>
</protein>
<comment type="caution">
    <text evidence="4">The sequence shown here is derived from an EMBL/GenBank/DDBJ whole genome shotgun (WGS) entry which is preliminary data.</text>
</comment>
<feature type="compositionally biased region" description="Low complexity" evidence="2">
    <location>
        <begin position="7"/>
        <end position="35"/>
    </location>
</feature>
<dbReference type="Proteomes" id="UP001142055">
    <property type="component" value="Chromosome 1"/>
</dbReference>
<dbReference type="AlphaFoldDB" id="A0A9Q0MEE9"/>
<feature type="compositionally biased region" description="Polar residues" evidence="2">
    <location>
        <begin position="65"/>
        <end position="79"/>
    </location>
</feature>
<organism evidence="4 5">
    <name type="scientific">Blomia tropicalis</name>
    <name type="common">Mite</name>
    <dbReference type="NCBI Taxonomy" id="40697"/>
    <lineage>
        <taxon>Eukaryota</taxon>
        <taxon>Metazoa</taxon>
        <taxon>Ecdysozoa</taxon>
        <taxon>Arthropoda</taxon>
        <taxon>Chelicerata</taxon>
        <taxon>Arachnida</taxon>
        <taxon>Acari</taxon>
        <taxon>Acariformes</taxon>
        <taxon>Sarcoptiformes</taxon>
        <taxon>Astigmata</taxon>
        <taxon>Glycyphagoidea</taxon>
        <taxon>Echimyopodidae</taxon>
        <taxon>Blomia</taxon>
    </lineage>
</organism>
<dbReference type="GO" id="GO:0005737">
    <property type="term" value="C:cytoplasm"/>
    <property type="evidence" value="ECO:0007669"/>
    <property type="project" value="TreeGrafter"/>
</dbReference>
<evidence type="ECO:0000313" key="4">
    <source>
        <dbReference type="EMBL" id="KAJ6223588.1"/>
    </source>
</evidence>
<dbReference type="EMBL" id="JAPWDV010000001">
    <property type="protein sequence ID" value="KAJ6223588.1"/>
    <property type="molecule type" value="Genomic_DNA"/>
</dbReference>
<name>A0A9Q0MEE9_BLOTA</name>
<comment type="catalytic activity">
    <reaction evidence="1">
        <text>O-phospho-L-threonyl-[protein] + H2O = L-threonyl-[protein] + phosphate</text>
        <dbReference type="Rhea" id="RHEA:47004"/>
        <dbReference type="Rhea" id="RHEA-COMP:11060"/>
        <dbReference type="Rhea" id="RHEA-COMP:11605"/>
        <dbReference type="ChEBI" id="CHEBI:15377"/>
        <dbReference type="ChEBI" id="CHEBI:30013"/>
        <dbReference type="ChEBI" id="CHEBI:43474"/>
        <dbReference type="ChEBI" id="CHEBI:61977"/>
        <dbReference type="EC" id="3.1.3.16"/>
    </reaction>
</comment>
<feature type="domain" description="Serine/threonine specific protein phosphatases" evidence="3">
    <location>
        <begin position="696"/>
        <end position="701"/>
    </location>
</feature>
<dbReference type="PRINTS" id="PR00114">
    <property type="entry name" value="STPHPHTASE"/>
</dbReference>
<accession>A0A9Q0MEE9</accession>
<dbReference type="InterPro" id="IPR006186">
    <property type="entry name" value="Ser/Thr-sp_prot-phosphatase"/>
</dbReference>
<dbReference type="PANTHER" id="PTHR11668">
    <property type="entry name" value="SERINE/THREONINE PROTEIN PHOSPHATASE"/>
    <property type="match status" value="1"/>
</dbReference>
<evidence type="ECO:0000256" key="1">
    <source>
        <dbReference type="RuleBase" id="RU004273"/>
    </source>
</evidence>
<dbReference type="PROSITE" id="PS00125">
    <property type="entry name" value="SER_THR_PHOSPHATASE"/>
    <property type="match status" value="1"/>
</dbReference>
<dbReference type="InterPro" id="IPR029052">
    <property type="entry name" value="Metallo-depent_PP-like"/>
</dbReference>
<keyword evidence="5" id="KW-1185">Reference proteome</keyword>
<feature type="region of interest" description="Disordered" evidence="2">
    <location>
        <begin position="1"/>
        <end position="79"/>
    </location>
</feature>
<dbReference type="SUPFAM" id="SSF56300">
    <property type="entry name" value="Metallo-dependent phosphatases"/>
    <property type="match status" value="1"/>
</dbReference>
<feature type="compositionally biased region" description="Basic residues" evidence="2">
    <location>
        <begin position="36"/>
        <end position="46"/>
    </location>
</feature>
<reference evidence="4" key="1">
    <citation type="submission" date="2022-12" db="EMBL/GenBank/DDBJ databases">
        <title>Genome assemblies of Blomia tropicalis.</title>
        <authorList>
            <person name="Cui Y."/>
        </authorList>
    </citation>
    <scope>NUCLEOTIDE SEQUENCE</scope>
    <source>
        <tissue evidence="4">Adult mites</tissue>
    </source>
</reference>
<comment type="similarity">
    <text evidence="1">Belongs to the PPP phosphatase family.</text>
</comment>
<dbReference type="Pfam" id="PF00149">
    <property type="entry name" value="Metallophos"/>
    <property type="match status" value="1"/>
</dbReference>
<evidence type="ECO:0000259" key="3">
    <source>
        <dbReference type="PROSITE" id="PS00125"/>
    </source>
</evidence>
<dbReference type="InterPro" id="IPR004843">
    <property type="entry name" value="Calcineurin-like_PHP"/>
</dbReference>
<dbReference type="GO" id="GO:0005634">
    <property type="term" value="C:nucleus"/>
    <property type="evidence" value="ECO:0007669"/>
    <property type="project" value="TreeGrafter"/>
</dbReference>
<dbReference type="PANTHER" id="PTHR11668:SF496">
    <property type="entry name" value="SERINE_THREONINE-PROTEIN PHOSPHATASE"/>
    <property type="match status" value="1"/>
</dbReference>